<dbReference type="OrthoDB" id="1919446at2759"/>
<accession>A0A2R6RSU5</accession>
<evidence type="ECO:0000256" key="3">
    <source>
        <dbReference type="ARBA" id="ARBA00023121"/>
    </source>
</evidence>
<comment type="caution">
    <text evidence="6">The sequence shown here is derived from an EMBL/GenBank/DDBJ whole genome shotgun (WGS) entry which is preliminary data.</text>
</comment>
<evidence type="ECO:0000259" key="5">
    <source>
        <dbReference type="SMART" id="SM00499"/>
    </source>
</evidence>
<dbReference type="EMBL" id="NKQK01000003">
    <property type="protein sequence ID" value="PSS33101.1"/>
    <property type="molecule type" value="Genomic_DNA"/>
</dbReference>
<dbReference type="PANTHER" id="PTHR33076">
    <property type="entry name" value="NON-SPECIFIC LIPID-TRANSFER PROTEIN 2-RELATED"/>
    <property type="match status" value="1"/>
</dbReference>
<comment type="function">
    <text evidence="4">Plant non-specific lipid-transfer proteins transfer phospholipids as well as galactolipids across membranes. May play a role in wax or cutin deposition in the cell walls of expanding epidermal cells and certain secretory tissues.</text>
</comment>
<dbReference type="InterPro" id="IPR016140">
    <property type="entry name" value="Bifunc_inhib/LTP/seed_store"/>
</dbReference>
<dbReference type="InterPro" id="IPR036312">
    <property type="entry name" value="Bifun_inhib/LTP/seed_sf"/>
</dbReference>
<dbReference type="SUPFAM" id="SSF47699">
    <property type="entry name" value="Bifunctional inhibitor/lipid-transfer protein/seed storage 2S albumin"/>
    <property type="match status" value="1"/>
</dbReference>
<keyword evidence="3 4" id="KW-0446">Lipid-binding</keyword>
<gene>
    <name evidence="6" type="ORF">CEY00_Acc03487</name>
</gene>
<evidence type="ECO:0000256" key="1">
    <source>
        <dbReference type="ARBA" id="ARBA00009748"/>
    </source>
</evidence>
<keyword evidence="7" id="KW-1185">Reference proteome</keyword>
<dbReference type="InParanoid" id="A0A2R6RSU5"/>
<reference evidence="7" key="2">
    <citation type="journal article" date="2018" name="BMC Genomics">
        <title>A manually annotated Actinidia chinensis var. chinensis (kiwifruit) genome highlights the challenges associated with draft genomes and gene prediction in plants.</title>
        <authorList>
            <person name="Pilkington S.M."/>
            <person name="Crowhurst R."/>
            <person name="Hilario E."/>
            <person name="Nardozza S."/>
            <person name="Fraser L."/>
            <person name="Peng Y."/>
            <person name="Gunaseelan K."/>
            <person name="Simpson R."/>
            <person name="Tahir J."/>
            <person name="Deroles S.C."/>
            <person name="Templeton K."/>
            <person name="Luo Z."/>
            <person name="Davy M."/>
            <person name="Cheng C."/>
            <person name="McNeilage M."/>
            <person name="Scaglione D."/>
            <person name="Liu Y."/>
            <person name="Zhang Q."/>
            <person name="Datson P."/>
            <person name="De Silva N."/>
            <person name="Gardiner S.E."/>
            <person name="Bassett H."/>
            <person name="Chagne D."/>
            <person name="McCallum J."/>
            <person name="Dzierzon H."/>
            <person name="Deng C."/>
            <person name="Wang Y.Y."/>
            <person name="Barron L."/>
            <person name="Manako K."/>
            <person name="Bowen J."/>
            <person name="Foster T.M."/>
            <person name="Erridge Z.A."/>
            <person name="Tiffin H."/>
            <person name="Waite C.N."/>
            <person name="Davies K.M."/>
            <person name="Grierson E.P."/>
            <person name="Laing W.A."/>
            <person name="Kirk R."/>
            <person name="Chen X."/>
            <person name="Wood M."/>
            <person name="Montefiori M."/>
            <person name="Brummell D.A."/>
            <person name="Schwinn K.E."/>
            <person name="Catanach A."/>
            <person name="Fullerton C."/>
            <person name="Li D."/>
            <person name="Meiyalaghan S."/>
            <person name="Nieuwenhuizen N."/>
            <person name="Read N."/>
            <person name="Prakash R."/>
            <person name="Hunter D."/>
            <person name="Zhang H."/>
            <person name="McKenzie M."/>
            <person name="Knabel M."/>
            <person name="Harris A."/>
            <person name="Allan A.C."/>
            <person name="Gleave A."/>
            <person name="Chen A."/>
            <person name="Janssen B.J."/>
            <person name="Plunkett B."/>
            <person name="Ampomah-Dwamena C."/>
            <person name="Voogd C."/>
            <person name="Leif D."/>
            <person name="Lafferty D."/>
            <person name="Souleyre E.J.F."/>
            <person name="Varkonyi-Gasic E."/>
            <person name="Gambi F."/>
            <person name="Hanley J."/>
            <person name="Yao J.L."/>
            <person name="Cheung J."/>
            <person name="David K.M."/>
            <person name="Warren B."/>
            <person name="Marsh K."/>
            <person name="Snowden K.C."/>
            <person name="Lin-Wang K."/>
            <person name="Brian L."/>
            <person name="Martinez-Sanchez M."/>
            <person name="Wang M."/>
            <person name="Ileperuma N."/>
            <person name="Macnee N."/>
            <person name="Campin R."/>
            <person name="McAtee P."/>
            <person name="Drummond R.S.M."/>
            <person name="Espley R.V."/>
            <person name="Ireland H.S."/>
            <person name="Wu R."/>
            <person name="Atkinson R.G."/>
            <person name="Karunairetnam S."/>
            <person name="Bulley S."/>
            <person name="Chunkath S."/>
            <person name="Hanley Z."/>
            <person name="Storey R."/>
            <person name="Thrimawithana A.H."/>
            <person name="Thomson S."/>
            <person name="David C."/>
            <person name="Testolin R."/>
            <person name="Huang H."/>
            <person name="Hellens R.P."/>
            <person name="Schaffer R.J."/>
        </authorList>
    </citation>
    <scope>NUCLEOTIDE SEQUENCE [LARGE SCALE GENOMIC DNA]</scope>
    <source>
        <strain evidence="7">cv. Red5</strain>
    </source>
</reference>
<feature type="domain" description="Bifunctional inhibitor/plant lipid transfer protein/seed storage helical" evidence="5">
    <location>
        <begin position="47"/>
        <end position="133"/>
    </location>
</feature>
<feature type="non-terminal residue" evidence="6">
    <location>
        <position position="1"/>
    </location>
</feature>
<dbReference type="AlphaFoldDB" id="A0A2R6RSU5"/>
<evidence type="ECO:0000256" key="4">
    <source>
        <dbReference type="RuleBase" id="RU000628"/>
    </source>
</evidence>
<dbReference type="OMA" id="VCRCLMG"/>
<proteinExistence type="inferred from homology"/>
<dbReference type="Proteomes" id="UP000241394">
    <property type="component" value="Chromosome LG3"/>
</dbReference>
<keyword evidence="2 4" id="KW-0813">Transport</keyword>
<organism evidence="6 7">
    <name type="scientific">Actinidia chinensis var. chinensis</name>
    <name type="common">Chinese soft-hair kiwi</name>
    <dbReference type="NCBI Taxonomy" id="1590841"/>
    <lineage>
        <taxon>Eukaryota</taxon>
        <taxon>Viridiplantae</taxon>
        <taxon>Streptophyta</taxon>
        <taxon>Embryophyta</taxon>
        <taxon>Tracheophyta</taxon>
        <taxon>Spermatophyta</taxon>
        <taxon>Magnoliopsida</taxon>
        <taxon>eudicotyledons</taxon>
        <taxon>Gunneridae</taxon>
        <taxon>Pentapetalae</taxon>
        <taxon>asterids</taxon>
        <taxon>Ericales</taxon>
        <taxon>Actinidiaceae</taxon>
        <taxon>Actinidia</taxon>
    </lineage>
</organism>
<dbReference type="Gramene" id="PSS33101">
    <property type="protein sequence ID" value="PSS33101"/>
    <property type="gene ID" value="CEY00_Acc03487"/>
</dbReference>
<dbReference type="GO" id="GO:0008289">
    <property type="term" value="F:lipid binding"/>
    <property type="evidence" value="ECO:0007669"/>
    <property type="project" value="UniProtKB-KW"/>
</dbReference>
<evidence type="ECO:0000313" key="7">
    <source>
        <dbReference type="Proteomes" id="UP000241394"/>
    </source>
</evidence>
<protein>
    <recommendedName>
        <fullName evidence="4">Non-specific lipid-transfer protein</fullName>
    </recommendedName>
</protein>
<dbReference type="InterPro" id="IPR000528">
    <property type="entry name" value="Plant_nsLTP"/>
</dbReference>
<name>A0A2R6RSU5_ACTCC</name>
<sequence>FCAISGFLGKGCLSKRFDAMEKAKVVAMMGVLMLVSGAASVSAVIDCTTVVALISACSTFVTYGSPDPIPRSPCCDAVGSLYSLADTADDRQSVCRCLMDLITTYKPNATAIATLPGFCGVSLGFTIDPNTDCNYIT</sequence>
<comment type="similarity">
    <text evidence="1 4">Belongs to the plant LTP family.</text>
</comment>
<evidence type="ECO:0000313" key="6">
    <source>
        <dbReference type="EMBL" id="PSS33101.1"/>
    </source>
</evidence>
<dbReference type="STRING" id="1590841.A0A2R6RSU5"/>
<dbReference type="PROSITE" id="PS00597">
    <property type="entry name" value="PLANT_LTP"/>
    <property type="match status" value="1"/>
</dbReference>
<dbReference type="GO" id="GO:0006869">
    <property type="term" value="P:lipid transport"/>
    <property type="evidence" value="ECO:0007669"/>
    <property type="project" value="InterPro"/>
</dbReference>
<dbReference type="SMART" id="SM00499">
    <property type="entry name" value="AAI"/>
    <property type="match status" value="1"/>
</dbReference>
<dbReference type="Gene3D" id="1.10.110.10">
    <property type="entry name" value="Plant lipid-transfer and hydrophobic proteins"/>
    <property type="match status" value="1"/>
</dbReference>
<evidence type="ECO:0000256" key="2">
    <source>
        <dbReference type="ARBA" id="ARBA00022448"/>
    </source>
</evidence>
<dbReference type="Pfam" id="PF00234">
    <property type="entry name" value="Tryp_alpha_amyl"/>
    <property type="match status" value="1"/>
</dbReference>
<dbReference type="CDD" id="cd01960">
    <property type="entry name" value="nsLTP1"/>
    <property type="match status" value="1"/>
</dbReference>
<reference evidence="6 7" key="1">
    <citation type="submission" date="2017-07" db="EMBL/GenBank/DDBJ databases">
        <title>An improved, manually edited Actinidia chinensis var. chinensis (kiwifruit) genome highlights the challenges associated with draft genomes and gene prediction in plants.</title>
        <authorList>
            <person name="Pilkington S."/>
            <person name="Crowhurst R."/>
            <person name="Hilario E."/>
            <person name="Nardozza S."/>
            <person name="Fraser L."/>
            <person name="Peng Y."/>
            <person name="Gunaseelan K."/>
            <person name="Simpson R."/>
            <person name="Tahir J."/>
            <person name="Deroles S."/>
            <person name="Templeton K."/>
            <person name="Luo Z."/>
            <person name="Davy M."/>
            <person name="Cheng C."/>
            <person name="Mcneilage M."/>
            <person name="Scaglione D."/>
            <person name="Liu Y."/>
            <person name="Zhang Q."/>
            <person name="Datson P."/>
            <person name="De Silva N."/>
            <person name="Gardiner S."/>
            <person name="Bassett H."/>
            <person name="Chagne D."/>
            <person name="Mccallum J."/>
            <person name="Dzierzon H."/>
            <person name="Deng C."/>
            <person name="Wang Y.-Y."/>
            <person name="Barron N."/>
            <person name="Manako K."/>
            <person name="Bowen J."/>
            <person name="Foster T."/>
            <person name="Erridge Z."/>
            <person name="Tiffin H."/>
            <person name="Waite C."/>
            <person name="Davies K."/>
            <person name="Grierson E."/>
            <person name="Laing W."/>
            <person name="Kirk R."/>
            <person name="Chen X."/>
            <person name="Wood M."/>
            <person name="Montefiori M."/>
            <person name="Brummell D."/>
            <person name="Schwinn K."/>
            <person name="Catanach A."/>
            <person name="Fullerton C."/>
            <person name="Li D."/>
            <person name="Meiyalaghan S."/>
            <person name="Nieuwenhuizen N."/>
            <person name="Read N."/>
            <person name="Prakash R."/>
            <person name="Hunter D."/>
            <person name="Zhang H."/>
            <person name="Mckenzie M."/>
            <person name="Knabel M."/>
            <person name="Harris A."/>
            <person name="Allan A."/>
            <person name="Chen A."/>
            <person name="Janssen B."/>
            <person name="Plunkett B."/>
            <person name="Dwamena C."/>
            <person name="Voogd C."/>
            <person name="Leif D."/>
            <person name="Lafferty D."/>
            <person name="Souleyre E."/>
            <person name="Varkonyi-Gasic E."/>
            <person name="Gambi F."/>
            <person name="Hanley J."/>
            <person name="Yao J.-L."/>
            <person name="Cheung J."/>
            <person name="David K."/>
            <person name="Warren B."/>
            <person name="Marsh K."/>
            <person name="Snowden K."/>
            <person name="Lin-Wang K."/>
            <person name="Brian L."/>
            <person name="Martinez-Sanchez M."/>
            <person name="Wang M."/>
            <person name="Ileperuma N."/>
            <person name="Macnee N."/>
            <person name="Campin R."/>
            <person name="Mcatee P."/>
            <person name="Drummond R."/>
            <person name="Espley R."/>
            <person name="Ireland H."/>
            <person name="Wu R."/>
            <person name="Atkinson R."/>
            <person name="Karunairetnam S."/>
            <person name="Bulley S."/>
            <person name="Chunkath S."/>
            <person name="Hanley Z."/>
            <person name="Storey R."/>
            <person name="Thrimawithana A."/>
            <person name="Thomson S."/>
            <person name="David C."/>
            <person name="Testolin R."/>
        </authorList>
    </citation>
    <scope>NUCLEOTIDE SEQUENCE [LARGE SCALE GENOMIC DNA]</scope>
    <source>
        <strain evidence="7">cv. Red5</strain>
        <tissue evidence="6">Young leaf</tissue>
    </source>
</reference>
<dbReference type="PRINTS" id="PR00382">
    <property type="entry name" value="LIPIDTRNSFER"/>
</dbReference>